<proteinExistence type="predicted"/>
<reference evidence="2" key="1">
    <citation type="journal article" date="2022" name="bioRxiv">
        <title>Sequencing and chromosome-scale assembly of the giantPleurodeles waltlgenome.</title>
        <authorList>
            <person name="Brown T."/>
            <person name="Elewa A."/>
            <person name="Iarovenko S."/>
            <person name="Subramanian E."/>
            <person name="Araus A.J."/>
            <person name="Petzold A."/>
            <person name="Susuki M."/>
            <person name="Suzuki K.-i.T."/>
            <person name="Hayashi T."/>
            <person name="Toyoda A."/>
            <person name="Oliveira C."/>
            <person name="Osipova E."/>
            <person name="Leigh N.D."/>
            <person name="Simon A."/>
            <person name="Yun M.H."/>
        </authorList>
    </citation>
    <scope>NUCLEOTIDE SEQUENCE</scope>
    <source>
        <strain evidence="2">20211129_DDA</strain>
        <tissue evidence="2">Liver</tissue>
    </source>
</reference>
<evidence type="ECO:0000256" key="1">
    <source>
        <dbReference type="SAM" id="MobiDB-lite"/>
    </source>
</evidence>
<gene>
    <name evidence="2" type="ORF">NDU88_009848</name>
</gene>
<accession>A0AAV7PW43</accession>
<feature type="compositionally biased region" description="Polar residues" evidence="1">
    <location>
        <begin position="1"/>
        <end position="20"/>
    </location>
</feature>
<feature type="region of interest" description="Disordered" evidence="1">
    <location>
        <begin position="1"/>
        <end position="27"/>
    </location>
</feature>
<keyword evidence="3" id="KW-1185">Reference proteome</keyword>
<sequence length="199" mass="22329">MPQLQSATHHTTGQMGQNIDQEARDPSRAELLQAKQGSRQVLENKIETVAIEINLLCTDRLKVSDKVRIAEGSIEKPQMEVATLKKHMVAAEARVEDAEGRACRNNVRLLGFPELAEGARTKQFVEAWIRDTLKPEGLPPMFAVEKAPPRAIIACMLNYKDSDSVLKVARDMDNDMFEIQKISIYPDNTTKEQAPRKTC</sequence>
<dbReference type="Gene3D" id="3.30.70.1820">
    <property type="entry name" value="L1 transposable element, RRM domain"/>
    <property type="match status" value="1"/>
</dbReference>
<evidence type="ECO:0000313" key="3">
    <source>
        <dbReference type="Proteomes" id="UP001066276"/>
    </source>
</evidence>
<evidence type="ECO:0000313" key="2">
    <source>
        <dbReference type="EMBL" id="KAJ1131512.1"/>
    </source>
</evidence>
<protein>
    <submittedName>
        <fullName evidence="2">Uncharacterized protein</fullName>
    </submittedName>
</protein>
<name>A0AAV7PW43_PLEWA</name>
<comment type="caution">
    <text evidence="2">The sequence shown here is derived from an EMBL/GenBank/DDBJ whole genome shotgun (WGS) entry which is preliminary data.</text>
</comment>
<dbReference type="EMBL" id="JANPWB010000011">
    <property type="protein sequence ID" value="KAJ1131512.1"/>
    <property type="molecule type" value="Genomic_DNA"/>
</dbReference>
<dbReference type="Proteomes" id="UP001066276">
    <property type="component" value="Chromosome 7"/>
</dbReference>
<organism evidence="2 3">
    <name type="scientific">Pleurodeles waltl</name>
    <name type="common">Iberian ribbed newt</name>
    <dbReference type="NCBI Taxonomy" id="8319"/>
    <lineage>
        <taxon>Eukaryota</taxon>
        <taxon>Metazoa</taxon>
        <taxon>Chordata</taxon>
        <taxon>Craniata</taxon>
        <taxon>Vertebrata</taxon>
        <taxon>Euteleostomi</taxon>
        <taxon>Amphibia</taxon>
        <taxon>Batrachia</taxon>
        <taxon>Caudata</taxon>
        <taxon>Salamandroidea</taxon>
        <taxon>Salamandridae</taxon>
        <taxon>Pleurodelinae</taxon>
        <taxon>Pleurodeles</taxon>
    </lineage>
</organism>
<dbReference type="AlphaFoldDB" id="A0AAV7PW43"/>